<organism evidence="1 2">
    <name type="scientific">Staphylococcus gallinarum</name>
    <dbReference type="NCBI Taxonomy" id="1293"/>
    <lineage>
        <taxon>Bacteria</taxon>
        <taxon>Bacillati</taxon>
        <taxon>Bacillota</taxon>
        <taxon>Bacilli</taxon>
        <taxon>Bacillales</taxon>
        <taxon>Staphylococcaceae</taxon>
        <taxon>Staphylococcus</taxon>
    </lineage>
</organism>
<dbReference type="AlphaFoldDB" id="A0A380FBK1"/>
<evidence type="ECO:0000313" key="2">
    <source>
        <dbReference type="Proteomes" id="UP000255277"/>
    </source>
</evidence>
<protein>
    <submittedName>
        <fullName evidence="1">Accessory Sec system asp3</fullName>
    </submittedName>
</protein>
<sequence>MKENNYFEVFWKQVNPSTFMYGSKLAFKDGVTVFENPLMPSRYYYSRLGYEDKIMLWIKNCRPYLF</sequence>
<proteinExistence type="predicted"/>
<gene>
    <name evidence="1" type="ORF">NCTC12195_00003</name>
</gene>
<dbReference type="EMBL" id="UHDK01000001">
    <property type="protein sequence ID" value="SUM30604.1"/>
    <property type="molecule type" value="Genomic_DNA"/>
</dbReference>
<reference evidence="1 2" key="1">
    <citation type="submission" date="2018-06" db="EMBL/GenBank/DDBJ databases">
        <authorList>
            <consortium name="Pathogen Informatics"/>
            <person name="Doyle S."/>
        </authorList>
    </citation>
    <scope>NUCLEOTIDE SEQUENCE [LARGE SCALE GENOMIC DNA]</scope>
    <source>
        <strain evidence="1 2">NCTC12195</strain>
    </source>
</reference>
<name>A0A380FBK1_STAGA</name>
<dbReference type="Proteomes" id="UP000255277">
    <property type="component" value="Unassembled WGS sequence"/>
</dbReference>
<accession>A0A380FBK1</accession>
<evidence type="ECO:0000313" key="1">
    <source>
        <dbReference type="EMBL" id="SUM30604.1"/>
    </source>
</evidence>